<keyword evidence="3" id="KW-0560">Oxidoreductase</keyword>
<dbReference type="PANTHER" id="PTHR24320">
    <property type="entry name" value="RETINOL DEHYDROGENASE"/>
    <property type="match status" value="1"/>
</dbReference>
<dbReference type="Pfam" id="PF00106">
    <property type="entry name" value="adh_short"/>
    <property type="match status" value="2"/>
</dbReference>
<sequence>MILQNSLTQLKWWKSFFTADRYSYAQIPDLSGKVAIVTGANTGLGYATTVALAGHGARVFLACRSKQKALDAIENAKKDIQEKYPQLVGEPQLEFLELDLNSLTKSRNAARAFLAKNLPLHILICNSGIMMPAFELSEDGIETQFAVNHMGHFVFTTELLPKIKLSQPSRIVILSSVTHEDPVPGGIDFDTLNDETKSNAVTRYGRSKLANALFANALARRVAEERVYVNAVNPGYVSTELLRHSRTMGGVVYEKFIQALTRTVGMTPTKGALTQLYLATSPEIEEQDIRGRYYIPIANEIDS</sequence>
<name>A0A9P6R2Q3_9FUNG</name>
<evidence type="ECO:0000256" key="3">
    <source>
        <dbReference type="ARBA" id="ARBA00023002"/>
    </source>
</evidence>
<dbReference type="PRINTS" id="PR00081">
    <property type="entry name" value="GDHRDH"/>
</dbReference>
<feature type="non-terminal residue" evidence="4">
    <location>
        <position position="1"/>
    </location>
</feature>
<dbReference type="PANTHER" id="PTHR24320:SF282">
    <property type="entry name" value="WW DOMAIN-CONTAINING OXIDOREDUCTASE"/>
    <property type="match status" value="1"/>
</dbReference>
<dbReference type="SUPFAM" id="SSF51735">
    <property type="entry name" value="NAD(P)-binding Rossmann-fold domains"/>
    <property type="match status" value="1"/>
</dbReference>
<dbReference type="InterPro" id="IPR002347">
    <property type="entry name" value="SDR_fam"/>
</dbReference>
<comment type="similarity">
    <text evidence="1">Belongs to the short-chain dehydrogenases/reductases (SDR) family.</text>
</comment>
<dbReference type="OrthoDB" id="191139at2759"/>
<dbReference type="Gene3D" id="3.40.50.720">
    <property type="entry name" value="NAD(P)-binding Rossmann-like Domain"/>
    <property type="match status" value="1"/>
</dbReference>
<dbReference type="GO" id="GO:0016491">
    <property type="term" value="F:oxidoreductase activity"/>
    <property type="evidence" value="ECO:0007669"/>
    <property type="project" value="UniProtKB-KW"/>
</dbReference>
<evidence type="ECO:0008006" key="6">
    <source>
        <dbReference type="Google" id="ProtNLM"/>
    </source>
</evidence>
<keyword evidence="2" id="KW-0521">NADP</keyword>
<reference evidence="4" key="1">
    <citation type="journal article" date="2020" name="Fungal Divers.">
        <title>Resolving the Mortierellaceae phylogeny through synthesis of multi-gene phylogenetics and phylogenomics.</title>
        <authorList>
            <person name="Vandepol N."/>
            <person name="Liber J."/>
            <person name="Desiro A."/>
            <person name="Na H."/>
            <person name="Kennedy M."/>
            <person name="Barry K."/>
            <person name="Grigoriev I.V."/>
            <person name="Miller A.N."/>
            <person name="O'Donnell K."/>
            <person name="Stajich J.E."/>
            <person name="Bonito G."/>
        </authorList>
    </citation>
    <scope>NUCLEOTIDE SEQUENCE</scope>
    <source>
        <strain evidence="4">REB-010B</strain>
    </source>
</reference>
<dbReference type="AlphaFoldDB" id="A0A9P6R2Q3"/>
<accession>A0A9P6R2Q3</accession>
<proteinExistence type="inferred from homology"/>
<gene>
    <name evidence="4" type="ORF">BGZ99_010284</name>
</gene>
<evidence type="ECO:0000256" key="2">
    <source>
        <dbReference type="ARBA" id="ARBA00022857"/>
    </source>
</evidence>
<keyword evidence="5" id="KW-1185">Reference proteome</keyword>
<evidence type="ECO:0000256" key="1">
    <source>
        <dbReference type="ARBA" id="ARBA00006484"/>
    </source>
</evidence>
<evidence type="ECO:0000313" key="5">
    <source>
        <dbReference type="Proteomes" id="UP000738325"/>
    </source>
</evidence>
<evidence type="ECO:0000313" key="4">
    <source>
        <dbReference type="EMBL" id="KAG0311268.1"/>
    </source>
</evidence>
<dbReference type="InterPro" id="IPR036291">
    <property type="entry name" value="NAD(P)-bd_dom_sf"/>
</dbReference>
<protein>
    <recommendedName>
        <fullName evidence="6">NAD(P)-binding protein</fullName>
    </recommendedName>
</protein>
<dbReference type="EMBL" id="JAAAIP010000949">
    <property type="protein sequence ID" value="KAG0311268.1"/>
    <property type="molecule type" value="Genomic_DNA"/>
</dbReference>
<comment type="caution">
    <text evidence="4">The sequence shown here is derived from an EMBL/GenBank/DDBJ whole genome shotgun (WGS) entry which is preliminary data.</text>
</comment>
<dbReference type="Proteomes" id="UP000738325">
    <property type="component" value="Unassembled WGS sequence"/>
</dbReference>
<organism evidence="4 5">
    <name type="scientific">Dissophora globulifera</name>
    <dbReference type="NCBI Taxonomy" id="979702"/>
    <lineage>
        <taxon>Eukaryota</taxon>
        <taxon>Fungi</taxon>
        <taxon>Fungi incertae sedis</taxon>
        <taxon>Mucoromycota</taxon>
        <taxon>Mortierellomycotina</taxon>
        <taxon>Mortierellomycetes</taxon>
        <taxon>Mortierellales</taxon>
        <taxon>Mortierellaceae</taxon>
        <taxon>Dissophora</taxon>
    </lineage>
</organism>